<dbReference type="Pfam" id="PF13912">
    <property type="entry name" value="zf-C2H2_6"/>
    <property type="match status" value="1"/>
</dbReference>
<keyword evidence="9" id="KW-0804">Transcription</keyword>
<dbReference type="FunFam" id="3.30.160.60:FF:000100">
    <property type="entry name" value="Zinc finger 45-like"/>
    <property type="match status" value="1"/>
</dbReference>
<dbReference type="PANTHER" id="PTHR24394:SF44">
    <property type="entry name" value="ZINC FINGER PROTEIN 271-LIKE"/>
    <property type="match status" value="1"/>
</dbReference>
<comment type="function">
    <text evidence="1">May be involved in transcriptional regulation.</text>
</comment>
<dbReference type="GO" id="GO:0003677">
    <property type="term" value="F:DNA binding"/>
    <property type="evidence" value="ECO:0007669"/>
    <property type="project" value="UniProtKB-KW"/>
</dbReference>
<dbReference type="SMART" id="SM00355">
    <property type="entry name" value="ZnF_C2H2"/>
    <property type="match status" value="9"/>
</dbReference>
<feature type="domain" description="C2H2-type" evidence="12">
    <location>
        <begin position="280"/>
        <end position="307"/>
    </location>
</feature>
<evidence type="ECO:0000256" key="4">
    <source>
        <dbReference type="ARBA" id="ARBA00022737"/>
    </source>
</evidence>
<comment type="subcellular location">
    <subcellularLocation>
        <location evidence="2">Nucleus</location>
    </subcellularLocation>
</comment>
<keyword evidence="8" id="KW-0238">DNA-binding</keyword>
<dbReference type="AlphaFoldDB" id="A0A1I8PGB2"/>
<dbReference type="OrthoDB" id="9411774at2759"/>
<keyword evidence="7" id="KW-0805">Transcription regulation</keyword>
<evidence type="ECO:0000256" key="7">
    <source>
        <dbReference type="ARBA" id="ARBA00023015"/>
    </source>
</evidence>
<evidence type="ECO:0000256" key="5">
    <source>
        <dbReference type="ARBA" id="ARBA00022771"/>
    </source>
</evidence>
<dbReference type="GO" id="GO:0008270">
    <property type="term" value="F:zinc ion binding"/>
    <property type="evidence" value="ECO:0007669"/>
    <property type="project" value="UniProtKB-KW"/>
</dbReference>
<dbReference type="KEGG" id="scac:106087446"/>
<organism evidence="13 14">
    <name type="scientific">Stomoxys calcitrans</name>
    <name type="common">Stable fly</name>
    <name type="synonym">Conops calcitrans</name>
    <dbReference type="NCBI Taxonomy" id="35570"/>
    <lineage>
        <taxon>Eukaryota</taxon>
        <taxon>Metazoa</taxon>
        <taxon>Ecdysozoa</taxon>
        <taxon>Arthropoda</taxon>
        <taxon>Hexapoda</taxon>
        <taxon>Insecta</taxon>
        <taxon>Pterygota</taxon>
        <taxon>Neoptera</taxon>
        <taxon>Endopterygota</taxon>
        <taxon>Diptera</taxon>
        <taxon>Brachycera</taxon>
        <taxon>Muscomorpha</taxon>
        <taxon>Muscoidea</taxon>
        <taxon>Muscidae</taxon>
        <taxon>Stomoxys</taxon>
    </lineage>
</organism>
<dbReference type="PROSITE" id="PS00028">
    <property type="entry name" value="ZINC_FINGER_C2H2_1"/>
    <property type="match status" value="9"/>
</dbReference>
<evidence type="ECO:0000256" key="1">
    <source>
        <dbReference type="ARBA" id="ARBA00003767"/>
    </source>
</evidence>
<keyword evidence="10" id="KW-0539">Nucleus</keyword>
<evidence type="ECO:0000313" key="13">
    <source>
        <dbReference type="EnsemblMetazoa" id="SCAU007785-PA"/>
    </source>
</evidence>
<feature type="domain" description="C2H2-type" evidence="12">
    <location>
        <begin position="140"/>
        <end position="168"/>
    </location>
</feature>
<feature type="domain" description="C2H2-type" evidence="12">
    <location>
        <begin position="308"/>
        <end position="335"/>
    </location>
</feature>
<feature type="domain" description="C2H2-type" evidence="12">
    <location>
        <begin position="169"/>
        <end position="194"/>
    </location>
</feature>
<keyword evidence="5 11" id="KW-0863">Zinc-finger</keyword>
<feature type="domain" description="C2H2-type" evidence="12">
    <location>
        <begin position="336"/>
        <end position="363"/>
    </location>
</feature>
<keyword evidence="4" id="KW-0677">Repeat</keyword>
<dbReference type="STRING" id="35570.A0A1I8PGB2"/>
<dbReference type="VEuPathDB" id="VectorBase:SCAU007785"/>
<dbReference type="SUPFAM" id="SSF57667">
    <property type="entry name" value="beta-beta-alpha zinc fingers"/>
    <property type="match status" value="4"/>
</dbReference>
<evidence type="ECO:0000259" key="12">
    <source>
        <dbReference type="PROSITE" id="PS50157"/>
    </source>
</evidence>
<keyword evidence="3" id="KW-0479">Metal-binding</keyword>
<keyword evidence="6" id="KW-0862">Zinc</keyword>
<dbReference type="PANTHER" id="PTHR24394">
    <property type="entry name" value="ZINC FINGER PROTEIN"/>
    <property type="match status" value="1"/>
</dbReference>
<evidence type="ECO:0000256" key="3">
    <source>
        <dbReference type="ARBA" id="ARBA00022723"/>
    </source>
</evidence>
<evidence type="ECO:0000256" key="8">
    <source>
        <dbReference type="ARBA" id="ARBA00023125"/>
    </source>
</evidence>
<dbReference type="InterPro" id="IPR036236">
    <property type="entry name" value="Znf_C2H2_sf"/>
</dbReference>
<dbReference type="Proteomes" id="UP000095300">
    <property type="component" value="Unassembled WGS sequence"/>
</dbReference>
<name>A0A1I8PGB2_STOCA</name>
<accession>A0A1I8PGB2</accession>
<dbReference type="FunFam" id="3.30.160.60:FF:000097">
    <property type="entry name" value="Zinc finger protein"/>
    <property type="match status" value="1"/>
</dbReference>
<gene>
    <name evidence="13" type="primary">106087446</name>
</gene>
<dbReference type="Pfam" id="PF00096">
    <property type="entry name" value="zf-C2H2"/>
    <property type="match status" value="5"/>
</dbReference>
<evidence type="ECO:0000256" key="2">
    <source>
        <dbReference type="ARBA" id="ARBA00004123"/>
    </source>
</evidence>
<keyword evidence="14" id="KW-1185">Reference proteome</keyword>
<dbReference type="PROSITE" id="PS51257">
    <property type="entry name" value="PROKAR_LIPOPROTEIN"/>
    <property type="match status" value="1"/>
</dbReference>
<dbReference type="PROSITE" id="PS50157">
    <property type="entry name" value="ZINC_FINGER_C2H2_2"/>
    <property type="match status" value="8"/>
</dbReference>
<dbReference type="EnsemblMetazoa" id="SCAU007785-RA">
    <property type="protein sequence ID" value="SCAU007785-PA"/>
    <property type="gene ID" value="SCAU007785"/>
</dbReference>
<evidence type="ECO:0000256" key="6">
    <source>
        <dbReference type="ARBA" id="ARBA00022833"/>
    </source>
</evidence>
<reference evidence="13" key="1">
    <citation type="submission" date="2020-05" db="UniProtKB">
        <authorList>
            <consortium name="EnsemblMetazoa"/>
        </authorList>
    </citation>
    <scope>IDENTIFICATION</scope>
    <source>
        <strain evidence="13">USDA</strain>
    </source>
</reference>
<feature type="domain" description="C2H2-type" evidence="12">
    <location>
        <begin position="223"/>
        <end position="249"/>
    </location>
</feature>
<feature type="domain" description="C2H2-type" evidence="12">
    <location>
        <begin position="195"/>
        <end position="222"/>
    </location>
</feature>
<evidence type="ECO:0000256" key="9">
    <source>
        <dbReference type="ARBA" id="ARBA00023163"/>
    </source>
</evidence>
<protein>
    <recommendedName>
        <fullName evidence="12">C2H2-type domain-containing protein</fullName>
    </recommendedName>
</protein>
<proteinExistence type="predicted"/>
<dbReference type="GO" id="GO:0000981">
    <property type="term" value="F:DNA-binding transcription factor activity, RNA polymerase II-specific"/>
    <property type="evidence" value="ECO:0007669"/>
    <property type="project" value="TreeGrafter"/>
</dbReference>
<evidence type="ECO:0000256" key="10">
    <source>
        <dbReference type="ARBA" id="ARBA00023242"/>
    </source>
</evidence>
<evidence type="ECO:0000256" key="11">
    <source>
        <dbReference type="PROSITE-ProRule" id="PRU00042"/>
    </source>
</evidence>
<feature type="domain" description="C2H2-type" evidence="12">
    <location>
        <begin position="252"/>
        <end position="279"/>
    </location>
</feature>
<dbReference type="InterPro" id="IPR013087">
    <property type="entry name" value="Znf_C2H2_type"/>
</dbReference>
<evidence type="ECO:0000313" key="14">
    <source>
        <dbReference type="Proteomes" id="UP000095300"/>
    </source>
</evidence>
<sequence>MLKNCVLPANYISISCGEIIYKSFDEFVFNCNLCKIKVFDFEDFVRHLKCVHEDELNRKECSDRASLSCKGEEDEYDDEDYKHILKSNRVANKNNEAGTENSDFNDDSDFEHWKEAIDSEYEQSEADKSIIKKPRKPKEFSCEICNKKYAEERRLNMHIKIVHLREKPYKCDLCHESFASSASLQKHIGQRHTGFECPTCHKAFSSTRNLKRHMLLHVDVKEFICNEENCGKQFASPGLLRDHRRCHSGALLICEECGYSCRQRESLIVHKRHHTGEKPFRCKLCDSSFGSKPLLKEHMATHETERNHVCDVCGKRFNRPKALYHHKHLHLGVKKFVCKICGQAFAQAAGLSAHTRKHKEESSGIFSSALSNTPPPGVNVFYNL</sequence>
<dbReference type="Gene3D" id="3.30.160.60">
    <property type="entry name" value="Classic Zinc Finger"/>
    <property type="match status" value="8"/>
</dbReference>
<dbReference type="GO" id="GO:0005634">
    <property type="term" value="C:nucleus"/>
    <property type="evidence" value="ECO:0007669"/>
    <property type="project" value="UniProtKB-SubCell"/>
</dbReference>